<evidence type="ECO:0008006" key="4">
    <source>
        <dbReference type="Google" id="ProtNLM"/>
    </source>
</evidence>
<evidence type="ECO:0000313" key="3">
    <source>
        <dbReference type="Proteomes" id="UP000006718"/>
    </source>
</evidence>
<reference evidence="2" key="2">
    <citation type="submission" date="2019-01" db="EMBL/GenBank/DDBJ databases">
        <authorList>
            <person name="Graves T."/>
            <person name="Eichler E.E."/>
            <person name="Wilson R.K."/>
        </authorList>
    </citation>
    <scope>NUCLEOTIDE SEQUENCE [LARGE SCALE GENOMIC DNA]</scope>
    <source>
        <strain evidence="2">17573</strain>
    </source>
</reference>
<keyword evidence="3" id="KW-1185">Reference proteome</keyword>
<protein>
    <recommendedName>
        <fullName evidence="4">Secreted protein</fullName>
    </recommendedName>
</protein>
<dbReference type="Proteomes" id="UP000006718">
    <property type="component" value="Chromosome 13"/>
</dbReference>
<dbReference type="AlphaFoldDB" id="A0A5F8AMD6"/>
<dbReference type="VEuPathDB" id="HostDB:ENSMMUG00000056508"/>
<dbReference type="Bgee" id="ENSMMUG00000056508">
    <property type="expression patterns" value="Expressed in ileum and 22 other cell types or tissues"/>
</dbReference>
<name>A0A5F8AMD6_MACMU</name>
<sequence length="152" mass="17716">MLYSFHRSRIYISFFFFFFLRLSFTLVTQAGVQWHDLGSLQPPPPGFKRFSCHSLPSSWDYRHPPPHPANFCIFSREGVSPCWPGWSQTPDLRKQRQENHLNLGGRGCSEPRLRHCTLAWATDSVSKQTNKQNKTFSAYTIITPEKTVIWHC</sequence>
<dbReference type="PANTHER" id="PTHR46254:SF6">
    <property type="entry name" value="HIGH MOBILITY GROUP AT-HOOK 2"/>
    <property type="match status" value="1"/>
</dbReference>
<dbReference type="GeneTree" id="ENSGT00940000161627"/>
<dbReference type="STRING" id="9544.ENSMMUP00000079081"/>
<reference evidence="2" key="3">
    <citation type="submission" date="2025-08" db="UniProtKB">
        <authorList>
            <consortium name="Ensembl"/>
        </authorList>
    </citation>
    <scope>IDENTIFICATION</scope>
    <source>
        <strain evidence="2">17573</strain>
    </source>
</reference>
<feature type="signal peptide" evidence="1">
    <location>
        <begin position="1"/>
        <end position="25"/>
    </location>
</feature>
<reference evidence="2" key="4">
    <citation type="submission" date="2025-09" db="UniProtKB">
        <authorList>
            <consortium name="Ensembl"/>
        </authorList>
    </citation>
    <scope>IDENTIFICATION</scope>
    <source>
        <strain evidence="2">17573</strain>
    </source>
</reference>
<dbReference type="PANTHER" id="PTHR46254">
    <property type="entry name" value="PROTEIN GVQW1-RELATED"/>
    <property type="match status" value="1"/>
</dbReference>
<keyword evidence="1" id="KW-0732">Signal</keyword>
<dbReference type="InParanoid" id="A0A5F8AMD6"/>
<evidence type="ECO:0000256" key="1">
    <source>
        <dbReference type="SAM" id="SignalP"/>
    </source>
</evidence>
<feature type="chain" id="PRO_5023853638" description="Secreted protein" evidence="1">
    <location>
        <begin position="26"/>
        <end position="152"/>
    </location>
</feature>
<proteinExistence type="predicted"/>
<reference evidence="3" key="1">
    <citation type="journal article" date="2007" name="Science">
        <title>Evolutionary and biomedical insights from the rhesus macaque genome.</title>
        <authorList>
            <person name="Gibbs R.A."/>
            <person name="Rogers J."/>
            <person name="Katze M.G."/>
            <person name="Bumgarner R."/>
            <person name="Weinstock G.M."/>
            <person name="Mardis E.R."/>
            <person name="Remington K.A."/>
            <person name="Strausberg R.L."/>
            <person name="Venter J.C."/>
            <person name="Wilson R.K."/>
            <person name="Batzer M.A."/>
            <person name="Bustamante C.D."/>
            <person name="Eichler E.E."/>
            <person name="Hahn M.W."/>
            <person name="Hardison R.C."/>
            <person name="Makova K.D."/>
            <person name="Miller W."/>
            <person name="Milosavljevic A."/>
            <person name="Palermo R.E."/>
            <person name="Siepel A."/>
            <person name="Sikela J.M."/>
            <person name="Attaway T."/>
            <person name="Bell S."/>
            <person name="Bernard K.E."/>
            <person name="Buhay C.J."/>
            <person name="Chandrabose M.N."/>
            <person name="Dao M."/>
            <person name="Davis C."/>
            <person name="Delehaunty K.D."/>
            <person name="Ding Y."/>
            <person name="Dinh H.H."/>
            <person name="Dugan-Rocha S."/>
            <person name="Fulton L.A."/>
            <person name="Gabisi R.A."/>
            <person name="Garner T.T."/>
            <person name="Godfrey J."/>
            <person name="Hawes A.C."/>
            <person name="Hernandez J."/>
            <person name="Hines S."/>
            <person name="Holder M."/>
            <person name="Hume J."/>
            <person name="Jhangiani S.N."/>
            <person name="Joshi V."/>
            <person name="Khan Z.M."/>
            <person name="Kirkness E.F."/>
            <person name="Cree A."/>
            <person name="Fowler R.G."/>
            <person name="Lee S."/>
            <person name="Lewis L.R."/>
            <person name="Li Z."/>
            <person name="Liu Y.-S."/>
            <person name="Moore S.M."/>
            <person name="Muzny D."/>
            <person name="Nazareth L.V."/>
            <person name="Ngo D.N."/>
            <person name="Okwuonu G.O."/>
            <person name="Pai G."/>
            <person name="Parker D."/>
            <person name="Paul H.A."/>
            <person name="Pfannkoch C."/>
            <person name="Pohl C.S."/>
            <person name="Rogers Y.-H.C."/>
            <person name="Ruiz S.J."/>
            <person name="Sabo A."/>
            <person name="Santibanez J."/>
            <person name="Schneider B.W."/>
            <person name="Smith S.M."/>
            <person name="Sodergren E."/>
            <person name="Svatek A.F."/>
            <person name="Utterback T.R."/>
            <person name="Vattathil S."/>
            <person name="Warren W."/>
            <person name="White C.S."/>
            <person name="Chinwalla A.T."/>
            <person name="Feng Y."/>
            <person name="Halpern A.L."/>
            <person name="Hillier L.W."/>
            <person name="Huang X."/>
            <person name="Minx P."/>
            <person name="Nelson J.O."/>
            <person name="Pepin K.H."/>
            <person name="Qin X."/>
            <person name="Sutton G.G."/>
            <person name="Venter E."/>
            <person name="Walenz B.P."/>
            <person name="Wallis J.W."/>
            <person name="Worley K.C."/>
            <person name="Yang S.-P."/>
            <person name="Jones S.M."/>
            <person name="Marra M.A."/>
            <person name="Rocchi M."/>
            <person name="Schein J.E."/>
            <person name="Baertsch R."/>
            <person name="Clarke L."/>
            <person name="Csuros M."/>
            <person name="Glasscock J."/>
            <person name="Harris R.A."/>
            <person name="Havlak P."/>
            <person name="Jackson A.R."/>
            <person name="Jiang H."/>
            <person name="Liu Y."/>
            <person name="Messina D.N."/>
            <person name="Shen Y."/>
            <person name="Song H.X.-Z."/>
            <person name="Wylie T."/>
            <person name="Zhang L."/>
            <person name="Birney E."/>
            <person name="Han K."/>
            <person name="Konkel M.K."/>
            <person name="Lee J."/>
            <person name="Smit A.F.A."/>
            <person name="Ullmer B."/>
            <person name="Wang H."/>
            <person name="Xing J."/>
            <person name="Burhans R."/>
            <person name="Cheng Z."/>
            <person name="Karro J.E."/>
            <person name="Ma J."/>
            <person name="Raney B."/>
            <person name="She X."/>
            <person name="Cox M.J."/>
            <person name="Demuth J.P."/>
            <person name="Dumas L.J."/>
            <person name="Han S.-G."/>
            <person name="Hopkins J."/>
            <person name="Karimpour-Fard A."/>
            <person name="Kim Y.H."/>
            <person name="Pollack J.R."/>
            <person name="Vinar T."/>
            <person name="Addo-Quaye C."/>
            <person name="Degenhardt J."/>
            <person name="Denby A."/>
            <person name="Hubisz M.J."/>
            <person name="Indap A."/>
            <person name="Kosiol C."/>
            <person name="Lahn B.T."/>
            <person name="Lawson H.A."/>
            <person name="Marklein A."/>
            <person name="Nielsen R."/>
            <person name="Vallender E.J."/>
            <person name="Clark A.G."/>
            <person name="Ferguson B."/>
            <person name="Hernandez R.D."/>
            <person name="Hirani K."/>
            <person name="Kehrer-Sawatzki H."/>
            <person name="Kolb J."/>
            <person name="Patil S."/>
            <person name="Pu L.-L."/>
            <person name="Ren Y."/>
            <person name="Smith D.G."/>
            <person name="Wheeler D.A."/>
            <person name="Schenck I."/>
            <person name="Ball E.V."/>
            <person name="Chen R."/>
            <person name="Cooper D.N."/>
            <person name="Giardine B."/>
            <person name="Hsu F."/>
            <person name="Kent W.J."/>
            <person name="Lesk A."/>
            <person name="Nelson D.L."/>
            <person name="O'brien W.E."/>
            <person name="Pruefer K."/>
            <person name="Stenson P.D."/>
            <person name="Wallace J.C."/>
            <person name="Ke H."/>
            <person name="Liu X.-M."/>
            <person name="Wang P."/>
            <person name="Xiang A.P."/>
            <person name="Yang F."/>
            <person name="Barber G.P."/>
            <person name="Haussler D."/>
            <person name="Karolchik D."/>
            <person name="Kern A.D."/>
            <person name="Kuhn R.M."/>
            <person name="Smith K.E."/>
            <person name="Zwieg A.S."/>
        </authorList>
    </citation>
    <scope>NUCLEOTIDE SEQUENCE [LARGE SCALE GENOMIC DNA]</scope>
    <source>
        <strain evidence="3">17573</strain>
    </source>
</reference>
<evidence type="ECO:0000313" key="2">
    <source>
        <dbReference type="Ensembl" id="ENSMMUP00000079081.1"/>
    </source>
</evidence>
<dbReference type="PaxDb" id="9544-ENSMMUP00000034376"/>
<organism evidence="2 3">
    <name type="scientific">Macaca mulatta</name>
    <name type="common">Rhesus macaque</name>
    <dbReference type="NCBI Taxonomy" id="9544"/>
    <lineage>
        <taxon>Eukaryota</taxon>
        <taxon>Metazoa</taxon>
        <taxon>Chordata</taxon>
        <taxon>Craniata</taxon>
        <taxon>Vertebrata</taxon>
        <taxon>Euteleostomi</taxon>
        <taxon>Mammalia</taxon>
        <taxon>Eutheria</taxon>
        <taxon>Euarchontoglires</taxon>
        <taxon>Primates</taxon>
        <taxon>Haplorrhini</taxon>
        <taxon>Catarrhini</taxon>
        <taxon>Cercopithecidae</taxon>
        <taxon>Cercopithecinae</taxon>
        <taxon>Macaca</taxon>
    </lineage>
</organism>
<dbReference type="Ensembl" id="ENSMMUT00000099303.1">
    <property type="protein sequence ID" value="ENSMMUP00000079081.1"/>
    <property type="gene ID" value="ENSMMUG00000056508.1"/>
</dbReference>
<accession>A0A5F8AMD6</accession>